<name>A0ABW6KJU6_9BACI</name>
<accession>A0ABW6KJU6</accession>
<dbReference type="RefSeq" id="WP_389363390.1">
    <property type="nucleotide sequence ID" value="NZ_JBIACK010000013.1"/>
</dbReference>
<sequence length="105" mass="12679">MNVVERQLKAYNEKNIDAFMECYSEDIQVYKFPNTLRFSKKEEMREHYDKMFQAFPNLNADVVKRVEQAPYCIDHEYITGKEKEPFHATALYEIKDDIITKVWFL</sequence>
<evidence type="ECO:0000313" key="3">
    <source>
        <dbReference type="Proteomes" id="UP001601059"/>
    </source>
</evidence>
<evidence type="ECO:0000313" key="2">
    <source>
        <dbReference type="EMBL" id="MFE8703125.1"/>
    </source>
</evidence>
<dbReference type="Pfam" id="PF12680">
    <property type="entry name" value="SnoaL_2"/>
    <property type="match status" value="1"/>
</dbReference>
<dbReference type="PIRSF" id="PIRSF030561">
    <property type="entry name" value="UCP030561"/>
    <property type="match status" value="1"/>
</dbReference>
<organism evidence="2 3">
    <name type="scientific">Cytobacillus spartinae</name>
    <dbReference type="NCBI Taxonomy" id="3299023"/>
    <lineage>
        <taxon>Bacteria</taxon>
        <taxon>Bacillati</taxon>
        <taxon>Bacillota</taxon>
        <taxon>Bacilli</taxon>
        <taxon>Bacillales</taxon>
        <taxon>Bacillaceae</taxon>
        <taxon>Cytobacillus</taxon>
    </lineage>
</organism>
<feature type="domain" description="SnoaL-like" evidence="1">
    <location>
        <begin position="4"/>
        <end position="101"/>
    </location>
</feature>
<dbReference type="InterPro" id="IPR032710">
    <property type="entry name" value="NTF2-like_dom_sf"/>
</dbReference>
<evidence type="ECO:0000259" key="1">
    <source>
        <dbReference type="Pfam" id="PF12680"/>
    </source>
</evidence>
<comment type="caution">
    <text evidence="2">The sequence shown here is derived from an EMBL/GenBank/DDBJ whole genome shotgun (WGS) entry which is preliminary data.</text>
</comment>
<dbReference type="InterPro" id="IPR037401">
    <property type="entry name" value="SnoaL-like"/>
</dbReference>
<gene>
    <name evidence="2" type="ORF">ACFYKX_21320</name>
</gene>
<reference evidence="2 3" key="1">
    <citation type="submission" date="2024-08" db="EMBL/GenBank/DDBJ databases">
        <title>Two novel Cytobacillus novel species.</title>
        <authorList>
            <person name="Liu G."/>
        </authorList>
    </citation>
    <scope>NUCLEOTIDE SEQUENCE [LARGE SCALE GENOMIC DNA]</scope>
    <source>
        <strain evidence="2 3">FJAT-54145</strain>
    </source>
</reference>
<proteinExistence type="predicted"/>
<keyword evidence="3" id="KW-1185">Reference proteome</keyword>
<dbReference type="EMBL" id="JBIACK010000013">
    <property type="protein sequence ID" value="MFE8703125.1"/>
    <property type="molecule type" value="Genomic_DNA"/>
</dbReference>
<dbReference type="Proteomes" id="UP001601059">
    <property type="component" value="Unassembled WGS sequence"/>
</dbReference>
<dbReference type="InterPro" id="IPR008317">
    <property type="entry name" value="UCP030561"/>
</dbReference>
<dbReference type="SUPFAM" id="SSF54427">
    <property type="entry name" value="NTF2-like"/>
    <property type="match status" value="1"/>
</dbReference>
<protein>
    <submittedName>
        <fullName evidence="2">Nuclear transport factor 2 family protein</fullName>
    </submittedName>
</protein>
<dbReference type="Gene3D" id="3.10.450.50">
    <property type="match status" value="1"/>
</dbReference>